<evidence type="ECO:0000313" key="3">
    <source>
        <dbReference type="Proteomes" id="UP001319045"/>
    </source>
</evidence>
<name>A0ABN6ELR8_9BACT</name>
<sequence>MYSIKAWSDDGRKAHIEFNADHIIYHAHFPGNPITPGVCIIKIISEIAELIIKKSLRLSMVKNLKFVSPISPVDSPSVCVSIDRIEEDCKMLKIKGVIADDNKIYTKFSIIYNCL</sequence>
<dbReference type="InterPro" id="IPR054545">
    <property type="entry name" value="ApeI-like"/>
</dbReference>
<organism evidence="2 3">
    <name type="scientific">Prevotella herbatica</name>
    <dbReference type="NCBI Taxonomy" id="2801997"/>
    <lineage>
        <taxon>Bacteria</taxon>
        <taxon>Pseudomonadati</taxon>
        <taxon>Bacteroidota</taxon>
        <taxon>Bacteroidia</taxon>
        <taxon>Bacteroidales</taxon>
        <taxon>Prevotellaceae</taxon>
        <taxon>Prevotella</taxon>
    </lineage>
</organism>
<keyword evidence="3" id="KW-1185">Reference proteome</keyword>
<dbReference type="InterPro" id="IPR029069">
    <property type="entry name" value="HotDog_dom_sf"/>
</dbReference>
<accession>A0ABN6ELR8</accession>
<dbReference type="Gene3D" id="3.10.129.10">
    <property type="entry name" value="Hotdog Thioesterase"/>
    <property type="match status" value="1"/>
</dbReference>
<dbReference type="SUPFAM" id="SSF54637">
    <property type="entry name" value="Thioesterase/thiol ester dehydrase-isomerase"/>
    <property type="match status" value="1"/>
</dbReference>
<gene>
    <name evidence="2" type="ORF">prwr041_18320</name>
</gene>
<feature type="domain" description="ApeI dehydratase-like" evidence="1">
    <location>
        <begin position="13"/>
        <end position="88"/>
    </location>
</feature>
<dbReference type="EMBL" id="AP024484">
    <property type="protein sequence ID" value="BCS85939.1"/>
    <property type="molecule type" value="Genomic_DNA"/>
</dbReference>
<proteinExistence type="predicted"/>
<dbReference type="Proteomes" id="UP001319045">
    <property type="component" value="Chromosome"/>
</dbReference>
<evidence type="ECO:0000313" key="2">
    <source>
        <dbReference type="EMBL" id="BCS85939.1"/>
    </source>
</evidence>
<dbReference type="Pfam" id="PF22818">
    <property type="entry name" value="ApeI-like"/>
    <property type="match status" value="1"/>
</dbReference>
<protein>
    <submittedName>
        <fullName evidence="2">3-hydroxyacyl-ACP dehydratase</fullName>
    </submittedName>
</protein>
<reference evidence="2 3" key="1">
    <citation type="journal article" date="2022" name="Int. J. Syst. Evol. Microbiol.">
        <title>Prevotella herbatica sp. nov., a plant polysaccharide-decomposing anaerobic bacterium isolated from a methanogenic reactor.</title>
        <authorList>
            <person name="Uek A."/>
            <person name="Tonouchi A."/>
            <person name="Kaku N."/>
            <person name="Ueki K."/>
        </authorList>
    </citation>
    <scope>NUCLEOTIDE SEQUENCE [LARGE SCALE GENOMIC DNA]</scope>
    <source>
        <strain evidence="2 3">WR041</strain>
    </source>
</reference>
<evidence type="ECO:0000259" key="1">
    <source>
        <dbReference type="Pfam" id="PF22818"/>
    </source>
</evidence>